<dbReference type="PROSITE" id="PS01305">
    <property type="entry name" value="MOAA_NIFB_PQQE"/>
    <property type="match status" value="1"/>
</dbReference>
<dbReference type="InterPro" id="IPR013483">
    <property type="entry name" value="MoaA"/>
</dbReference>
<comment type="catalytic activity">
    <reaction evidence="12">
        <text>GTP + AH2 + S-adenosyl-L-methionine = (8S)-3',8-cyclo-7,8-dihydroguanosine 5'-triphosphate + 5'-deoxyadenosine + L-methionine + A + H(+)</text>
        <dbReference type="Rhea" id="RHEA:49576"/>
        <dbReference type="ChEBI" id="CHEBI:13193"/>
        <dbReference type="ChEBI" id="CHEBI:15378"/>
        <dbReference type="ChEBI" id="CHEBI:17319"/>
        <dbReference type="ChEBI" id="CHEBI:17499"/>
        <dbReference type="ChEBI" id="CHEBI:37565"/>
        <dbReference type="ChEBI" id="CHEBI:57844"/>
        <dbReference type="ChEBI" id="CHEBI:59789"/>
        <dbReference type="ChEBI" id="CHEBI:131766"/>
        <dbReference type="EC" id="4.1.99.22"/>
    </reaction>
</comment>
<dbReference type="SFLD" id="SFLDG01383">
    <property type="entry name" value="cyclic_pyranopterin_phosphate"/>
    <property type="match status" value="1"/>
</dbReference>
<dbReference type="SFLD" id="SFLDS00029">
    <property type="entry name" value="Radical_SAM"/>
    <property type="match status" value="1"/>
</dbReference>
<dbReference type="SMART" id="SM00729">
    <property type="entry name" value="Elp3"/>
    <property type="match status" value="1"/>
</dbReference>
<organism evidence="14 15">
    <name type="scientific">Acidithiobacillus thiooxidans</name>
    <name type="common">Thiobacillus thiooxidans</name>
    <dbReference type="NCBI Taxonomy" id="930"/>
    <lineage>
        <taxon>Bacteria</taxon>
        <taxon>Pseudomonadati</taxon>
        <taxon>Pseudomonadota</taxon>
        <taxon>Acidithiobacillia</taxon>
        <taxon>Acidithiobacillales</taxon>
        <taxon>Acidithiobacillaceae</taxon>
        <taxon>Acidithiobacillus</taxon>
    </lineage>
</organism>
<protein>
    <recommendedName>
        <fullName evidence="2">GTP 3',8-cyclase</fullName>
        <ecNumber evidence="2">4.1.99.22</ecNumber>
    </recommendedName>
</protein>
<dbReference type="GO" id="GO:0061798">
    <property type="term" value="F:GTP 3',8'-cyclase activity"/>
    <property type="evidence" value="ECO:0007669"/>
    <property type="project" value="UniProtKB-EC"/>
</dbReference>
<evidence type="ECO:0000256" key="6">
    <source>
        <dbReference type="ARBA" id="ARBA00022741"/>
    </source>
</evidence>
<dbReference type="PROSITE" id="PS51918">
    <property type="entry name" value="RADICAL_SAM"/>
    <property type="match status" value="1"/>
</dbReference>
<dbReference type="CDD" id="cd01335">
    <property type="entry name" value="Radical_SAM"/>
    <property type="match status" value="1"/>
</dbReference>
<accession>A0A1C2JAS3</accession>
<sequence>MQDKPQTLEDSWQRSIRYVRISVTDHCNFRCQYCTPESGAPWFPKPEQLTANEYKRLIRIFAGLGVSHIRFTGGEPLLFPALPELIAEAKAAGVAKRSVSTNGVLLARKGASLLRAGLSKVNISLDSLNKERFSAITRGGDLDAVLEGIEVARQIGVPQIALNVVLHQSSTREDLLRLAEFALIGDLDIRFIELMPLGSAGSTLYQRDFYSAQKAKALIETAFGPLQPEQDSPTDGPASLYRVPGFASRVGFITPWSHNFCAACNRVRVNAAGRLLYCLGQEAGLELREVLRGGLADRHIAQKIQQGVWHDKPERHYFEDVPDRSAPVFMMRVGG</sequence>
<keyword evidence="5" id="KW-0479">Metal-binding</keyword>
<evidence type="ECO:0000256" key="10">
    <source>
        <dbReference type="ARBA" id="ARBA00023150"/>
    </source>
</evidence>
<dbReference type="EC" id="4.1.99.22" evidence="2"/>
<dbReference type="GO" id="GO:0006777">
    <property type="term" value="P:Mo-molybdopterin cofactor biosynthetic process"/>
    <property type="evidence" value="ECO:0007669"/>
    <property type="project" value="UniProtKB-KW"/>
</dbReference>
<gene>
    <name evidence="14" type="ORF">A6P07_04885</name>
</gene>
<keyword evidence="7" id="KW-0408">Iron</keyword>
<dbReference type="GO" id="GO:0005525">
    <property type="term" value="F:GTP binding"/>
    <property type="evidence" value="ECO:0007669"/>
    <property type="project" value="UniProtKB-KW"/>
</dbReference>
<evidence type="ECO:0000313" key="15">
    <source>
        <dbReference type="Proteomes" id="UP000094893"/>
    </source>
</evidence>
<dbReference type="GO" id="GO:0061799">
    <property type="term" value="F:cyclic pyranopterin monophosphate synthase activity"/>
    <property type="evidence" value="ECO:0007669"/>
    <property type="project" value="TreeGrafter"/>
</dbReference>
<keyword evidence="6" id="KW-0547">Nucleotide-binding</keyword>
<keyword evidence="4" id="KW-0949">S-adenosyl-L-methionine</keyword>
<dbReference type="InterPro" id="IPR010505">
    <property type="entry name" value="MoaA_twitch"/>
</dbReference>
<dbReference type="STRING" id="930.GCA_002079865_00098"/>
<dbReference type="GO" id="GO:0046872">
    <property type="term" value="F:metal ion binding"/>
    <property type="evidence" value="ECO:0007669"/>
    <property type="project" value="UniProtKB-KW"/>
</dbReference>
<dbReference type="Gene3D" id="3.20.20.70">
    <property type="entry name" value="Aldolase class I"/>
    <property type="match status" value="1"/>
</dbReference>
<evidence type="ECO:0000256" key="4">
    <source>
        <dbReference type="ARBA" id="ARBA00022691"/>
    </source>
</evidence>
<evidence type="ECO:0000256" key="7">
    <source>
        <dbReference type="ARBA" id="ARBA00023004"/>
    </source>
</evidence>
<dbReference type="EMBL" id="LWSA01000056">
    <property type="protein sequence ID" value="OCX74912.1"/>
    <property type="molecule type" value="Genomic_DNA"/>
</dbReference>
<dbReference type="PANTHER" id="PTHR22960:SF0">
    <property type="entry name" value="MOLYBDENUM COFACTOR BIOSYNTHESIS PROTEIN 1"/>
    <property type="match status" value="1"/>
</dbReference>
<evidence type="ECO:0000259" key="13">
    <source>
        <dbReference type="PROSITE" id="PS51918"/>
    </source>
</evidence>
<keyword evidence="3" id="KW-0004">4Fe-4S</keyword>
<evidence type="ECO:0000313" key="14">
    <source>
        <dbReference type="EMBL" id="OCX74912.1"/>
    </source>
</evidence>
<dbReference type="InterPro" id="IPR007197">
    <property type="entry name" value="rSAM"/>
</dbReference>
<dbReference type="InterPro" id="IPR040064">
    <property type="entry name" value="MoaA-like"/>
</dbReference>
<dbReference type="NCBIfam" id="TIGR02666">
    <property type="entry name" value="moaA"/>
    <property type="match status" value="1"/>
</dbReference>
<comment type="cofactor">
    <cofactor evidence="1">
        <name>[4Fe-4S] cluster</name>
        <dbReference type="ChEBI" id="CHEBI:49883"/>
    </cofactor>
</comment>
<evidence type="ECO:0000256" key="2">
    <source>
        <dbReference type="ARBA" id="ARBA00012167"/>
    </source>
</evidence>
<dbReference type="InterPro" id="IPR013785">
    <property type="entry name" value="Aldolase_TIM"/>
</dbReference>
<keyword evidence="9" id="KW-0342">GTP-binding</keyword>
<dbReference type="Pfam" id="PF06463">
    <property type="entry name" value="Mob_synth_C"/>
    <property type="match status" value="1"/>
</dbReference>
<evidence type="ECO:0000256" key="3">
    <source>
        <dbReference type="ARBA" id="ARBA00022485"/>
    </source>
</evidence>
<evidence type="ECO:0000256" key="12">
    <source>
        <dbReference type="ARBA" id="ARBA00048697"/>
    </source>
</evidence>
<dbReference type="GO" id="GO:0051539">
    <property type="term" value="F:4 iron, 4 sulfur cluster binding"/>
    <property type="evidence" value="ECO:0007669"/>
    <property type="project" value="UniProtKB-KW"/>
</dbReference>
<dbReference type="SFLD" id="SFLDG01386">
    <property type="entry name" value="main_SPASM_domain-containing"/>
    <property type="match status" value="1"/>
</dbReference>
<dbReference type="RefSeq" id="WP_065957755.1">
    <property type="nucleotide sequence ID" value="NZ_LWRZ01000029.1"/>
</dbReference>
<dbReference type="SFLD" id="SFLDG01067">
    <property type="entry name" value="SPASM/twitch_domain_containing"/>
    <property type="match status" value="1"/>
</dbReference>
<keyword evidence="11" id="KW-0456">Lyase</keyword>
<evidence type="ECO:0000256" key="11">
    <source>
        <dbReference type="ARBA" id="ARBA00023239"/>
    </source>
</evidence>
<dbReference type="InterPro" id="IPR058240">
    <property type="entry name" value="rSAM_sf"/>
</dbReference>
<dbReference type="Pfam" id="PF04055">
    <property type="entry name" value="Radical_SAM"/>
    <property type="match status" value="1"/>
</dbReference>
<proteinExistence type="predicted"/>
<keyword evidence="10" id="KW-0501">Molybdenum cofactor biosynthesis</keyword>
<name>A0A1C2JAS3_ACITH</name>
<dbReference type="PANTHER" id="PTHR22960">
    <property type="entry name" value="MOLYBDOPTERIN COFACTOR SYNTHESIS PROTEIN A"/>
    <property type="match status" value="1"/>
</dbReference>
<keyword evidence="8" id="KW-0411">Iron-sulfur</keyword>
<dbReference type="AlphaFoldDB" id="A0A1C2JAS3"/>
<comment type="caution">
    <text evidence="14">The sequence shown here is derived from an EMBL/GenBank/DDBJ whole genome shotgun (WGS) entry which is preliminary data.</text>
</comment>
<dbReference type="CDD" id="cd21117">
    <property type="entry name" value="Twitch_MoaA"/>
    <property type="match status" value="1"/>
</dbReference>
<evidence type="ECO:0000256" key="5">
    <source>
        <dbReference type="ARBA" id="ARBA00022723"/>
    </source>
</evidence>
<dbReference type="InterPro" id="IPR006638">
    <property type="entry name" value="Elp3/MiaA/NifB-like_rSAM"/>
</dbReference>
<dbReference type="InterPro" id="IPR050105">
    <property type="entry name" value="MoCo_biosynth_MoaA/MoaC"/>
</dbReference>
<reference evidence="14 15" key="1">
    <citation type="journal article" date="2016" name="Int. J. Mol. Sci.">
        <title>Comparative genomics of the extreme acidophile Acidithiobacillus thiooxidans reveals intraspecific divergence and niche adaptation.</title>
        <authorList>
            <person name="Zhang X."/>
            <person name="Feng X."/>
            <person name="Tao J."/>
            <person name="Ma L."/>
            <person name="Xiao Y."/>
            <person name="Liang Y."/>
            <person name="Liu X."/>
            <person name="Yin H."/>
        </authorList>
    </citation>
    <scope>NUCLEOTIDE SEQUENCE [LARGE SCALE GENOMIC DNA]</scope>
    <source>
        <strain evidence="14 15">A02</strain>
    </source>
</reference>
<evidence type="ECO:0000256" key="1">
    <source>
        <dbReference type="ARBA" id="ARBA00001966"/>
    </source>
</evidence>
<evidence type="ECO:0000256" key="8">
    <source>
        <dbReference type="ARBA" id="ARBA00023014"/>
    </source>
</evidence>
<dbReference type="UniPathway" id="UPA00344"/>
<feature type="domain" description="Radical SAM core" evidence="13">
    <location>
        <begin position="11"/>
        <end position="235"/>
    </location>
</feature>
<dbReference type="InterPro" id="IPR000385">
    <property type="entry name" value="MoaA_NifB_PqqE_Fe-S-bd_CS"/>
</dbReference>
<dbReference type="SUPFAM" id="SSF102114">
    <property type="entry name" value="Radical SAM enzymes"/>
    <property type="match status" value="1"/>
</dbReference>
<evidence type="ECO:0000256" key="9">
    <source>
        <dbReference type="ARBA" id="ARBA00023134"/>
    </source>
</evidence>
<dbReference type="Proteomes" id="UP000094893">
    <property type="component" value="Unassembled WGS sequence"/>
</dbReference>